<reference evidence="5 6" key="1">
    <citation type="submission" date="2020-10" db="EMBL/GenBank/DDBJ databases">
        <title>Blautia liquoris sp.nov., isolated from the mud in a fermentation cellar used for the production of Chinese strong-flavoured liquor.</title>
        <authorList>
            <person name="Lu L."/>
        </authorList>
    </citation>
    <scope>NUCLEOTIDE SEQUENCE [LARGE SCALE GENOMIC DNA]</scope>
    <source>
        <strain evidence="5 6">LZLJ-3</strain>
    </source>
</reference>
<feature type="chain" id="PRO_5038560248" description="PpiC domain-containing protein" evidence="3">
    <location>
        <begin position="24"/>
        <end position="401"/>
    </location>
</feature>
<evidence type="ECO:0000259" key="4">
    <source>
        <dbReference type="PROSITE" id="PS50198"/>
    </source>
</evidence>
<feature type="region of interest" description="Disordered" evidence="2">
    <location>
        <begin position="352"/>
        <end position="401"/>
    </location>
</feature>
<name>A0A7M2RH03_9FIRM</name>
<keyword evidence="6" id="KW-1185">Reference proteome</keyword>
<feature type="compositionally biased region" description="Polar residues" evidence="2">
    <location>
        <begin position="391"/>
        <end position="401"/>
    </location>
</feature>
<evidence type="ECO:0000256" key="1">
    <source>
        <dbReference type="PROSITE-ProRule" id="PRU00278"/>
    </source>
</evidence>
<dbReference type="SUPFAM" id="SSF54534">
    <property type="entry name" value="FKBP-like"/>
    <property type="match status" value="1"/>
</dbReference>
<evidence type="ECO:0000313" key="6">
    <source>
        <dbReference type="Proteomes" id="UP000593601"/>
    </source>
</evidence>
<feature type="domain" description="PpiC" evidence="4">
    <location>
        <begin position="196"/>
        <end position="297"/>
    </location>
</feature>
<dbReference type="InterPro" id="IPR046357">
    <property type="entry name" value="PPIase_dom_sf"/>
</dbReference>
<evidence type="ECO:0000256" key="2">
    <source>
        <dbReference type="SAM" id="MobiDB-lite"/>
    </source>
</evidence>
<accession>A0A7M2RH03</accession>
<keyword evidence="3" id="KW-0732">Signal</keyword>
<dbReference type="EMBL" id="CP063304">
    <property type="protein sequence ID" value="QOV19321.1"/>
    <property type="molecule type" value="Genomic_DNA"/>
</dbReference>
<dbReference type="Gene3D" id="3.10.50.40">
    <property type="match status" value="1"/>
</dbReference>
<keyword evidence="1" id="KW-0413">Isomerase</keyword>
<dbReference type="InterPro" id="IPR000297">
    <property type="entry name" value="PPIase_PpiC"/>
</dbReference>
<dbReference type="Proteomes" id="UP000593601">
    <property type="component" value="Chromosome"/>
</dbReference>
<feature type="compositionally biased region" description="Polar residues" evidence="2">
    <location>
        <begin position="355"/>
        <end position="365"/>
    </location>
</feature>
<dbReference type="PROSITE" id="PS50198">
    <property type="entry name" value="PPIC_PPIASE_2"/>
    <property type="match status" value="1"/>
</dbReference>
<proteinExistence type="predicted"/>
<evidence type="ECO:0000313" key="5">
    <source>
        <dbReference type="EMBL" id="QOV19321.1"/>
    </source>
</evidence>
<sequence length="401" mass="44208">MKNLSAKLACGLLAISLFTSSLSGCGKTTGLDGTQKAFEIDGESVNLGTANFLLRFQQGTMMSYYSMFGQSAGTSAIFSSKTKNGTYGEEFKKDVLDSIEKMYLLRAKADDYQVSLSDDDMKKADDAAASFMKANNKDVQKKLGVTKKDVSEALQLYTYQSKVSNKILDGIEVEVSDDEAAQTSITFVKVSADGTKKDKDGKTIALTKKEKEKKKEQAQQILDKINTSGDPVNADMDALAKEVDKDLSAAQNNYGKDDKETTVDEALQKAAEKLQDGQVNPEVIEGKDGAYYVLRLDKTFDQEKTEAKKQLMINDKKQEKYKKLLDDWLKKADTKTTKYWDKLRVTDKDVYTFKQPKQQEQPTAPSTDSSSTNSSSSSTSSKSTSAEQSSDENTSGEKTNE</sequence>
<dbReference type="AlphaFoldDB" id="A0A7M2RH03"/>
<organism evidence="5 6">
    <name type="scientific">Blautia liquoris</name>
    <dbReference type="NCBI Taxonomy" id="2779518"/>
    <lineage>
        <taxon>Bacteria</taxon>
        <taxon>Bacillati</taxon>
        <taxon>Bacillota</taxon>
        <taxon>Clostridia</taxon>
        <taxon>Lachnospirales</taxon>
        <taxon>Lachnospiraceae</taxon>
        <taxon>Blautia</taxon>
    </lineage>
</organism>
<dbReference type="PROSITE" id="PS51257">
    <property type="entry name" value="PROKAR_LIPOPROTEIN"/>
    <property type="match status" value="1"/>
</dbReference>
<feature type="compositionally biased region" description="Low complexity" evidence="2">
    <location>
        <begin position="366"/>
        <end position="388"/>
    </location>
</feature>
<dbReference type="KEGG" id="bliq:INP51_15495"/>
<protein>
    <recommendedName>
        <fullName evidence="4">PpiC domain-containing protein</fullName>
    </recommendedName>
</protein>
<dbReference type="RefSeq" id="WP_193735641.1">
    <property type="nucleotide sequence ID" value="NZ_CP063304.1"/>
</dbReference>
<dbReference type="GO" id="GO:0003755">
    <property type="term" value="F:peptidyl-prolyl cis-trans isomerase activity"/>
    <property type="evidence" value="ECO:0007669"/>
    <property type="project" value="UniProtKB-KW"/>
</dbReference>
<feature type="signal peptide" evidence="3">
    <location>
        <begin position="1"/>
        <end position="23"/>
    </location>
</feature>
<keyword evidence="1" id="KW-0697">Rotamase</keyword>
<gene>
    <name evidence="5" type="ORF">INP51_15495</name>
</gene>
<evidence type="ECO:0000256" key="3">
    <source>
        <dbReference type="SAM" id="SignalP"/>
    </source>
</evidence>